<dbReference type="RefSeq" id="XP_020077893.1">
    <property type="nucleotide sequence ID" value="XM_020223465.1"/>
</dbReference>
<gene>
    <name evidence="9" type="ORF">HYPBUDRAFT_4899</name>
</gene>
<dbReference type="GO" id="GO:0051539">
    <property type="term" value="F:4 iron, 4 sulfur cluster binding"/>
    <property type="evidence" value="ECO:0007669"/>
    <property type="project" value="UniProtKB-UniRule"/>
</dbReference>
<dbReference type="InterPro" id="IPR019591">
    <property type="entry name" value="Mrp/NBP35_ATP-bd"/>
</dbReference>
<dbReference type="PANTHER" id="PTHR23264">
    <property type="entry name" value="NUCLEOTIDE-BINDING PROTEIN NBP35 YEAST -RELATED"/>
    <property type="match status" value="1"/>
</dbReference>
<sequence>MDSSIPQEPPKSLAHVKHVVLILSGKGGVGKSSVTTQTALTLVNKGFNVGVLDIDLTGPSLPRMFGVEKKQVHQSTSGWVPVSVYKRPSVKEYPVTDQDDEDDQKPKVERGNLSLMSLGFLLGDRGNSVVWRGPKKTAMIRQFLKDVVWGSAEEPLDYLLIDTPPGTSDEHIAIAEELRWSQPLDGAMIVTTPQQVATADVRKEINFCKKVNFNVLGVVENMSGFICPHCAECTNIFSSGGGLSLSQQLDLTFLGNVPIDPRFVEMIEMQDNEQNNGKKKLIDLFEDCELKPIMNSIVDKILDKNLPSRI</sequence>
<dbReference type="Pfam" id="PF10609">
    <property type="entry name" value="ParA"/>
    <property type="match status" value="2"/>
</dbReference>
<dbReference type="OrthoDB" id="3900342at2759"/>
<feature type="binding site" evidence="8">
    <location>
        <position position="230"/>
    </location>
    <ligand>
        <name>[4Fe-4S] cluster</name>
        <dbReference type="ChEBI" id="CHEBI:49883"/>
        <note>ligand shared between dimeric partners</note>
    </ligand>
</feature>
<evidence type="ECO:0000256" key="1">
    <source>
        <dbReference type="ARBA" id="ARBA00022485"/>
    </source>
</evidence>
<evidence type="ECO:0000256" key="5">
    <source>
        <dbReference type="ARBA" id="ARBA00022840"/>
    </source>
</evidence>
<evidence type="ECO:0000313" key="10">
    <source>
        <dbReference type="Proteomes" id="UP000095085"/>
    </source>
</evidence>
<keyword evidence="3 8" id="KW-0479">Metal-binding</keyword>
<keyword evidence="4 8" id="KW-0547">Nucleotide-binding</keyword>
<dbReference type="InterPro" id="IPR033756">
    <property type="entry name" value="YlxH/NBP35"/>
</dbReference>
<dbReference type="GO" id="GO:0016887">
    <property type="term" value="F:ATP hydrolysis activity"/>
    <property type="evidence" value="ECO:0007669"/>
    <property type="project" value="EnsemblFungi"/>
</dbReference>
<evidence type="ECO:0000256" key="2">
    <source>
        <dbReference type="ARBA" id="ARBA00022490"/>
    </source>
</evidence>
<dbReference type="AlphaFoldDB" id="A0A1E4RNL2"/>
<dbReference type="InterPro" id="IPR027417">
    <property type="entry name" value="P-loop_NTPase"/>
</dbReference>
<dbReference type="InterPro" id="IPR028600">
    <property type="entry name" value="NUBP2/Cfd1_eukaryotes"/>
</dbReference>
<dbReference type="GO" id="GO:0140663">
    <property type="term" value="F:ATP-dependent FeS chaperone activity"/>
    <property type="evidence" value="ECO:0007669"/>
    <property type="project" value="InterPro"/>
</dbReference>
<feature type="binding site" evidence="8">
    <location>
        <begin position="25"/>
        <end position="32"/>
    </location>
    <ligand>
        <name>ATP</name>
        <dbReference type="ChEBI" id="CHEBI:30616"/>
    </ligand>
</feature>
<dbReference type="CDD" id="cd02037">
    <property type="entry name" value="Mrp_NBP35"/>
    <property type="match status" value="1"/>
</dbReference>
<evidence type="ECO:0000256" key="4">
    <source>
        <dbReference type="ARBA" id="ARBA00022741"/>
    </source>
</evidence>
<dbReference type="HAMAP" id="MF_03039">
    <property type="entry name" value="NUBP2"/>
    <property type="match status" value="1"/>
</dbReference>
<dbReference type="GO" id="GO:0002098">
    <property type="term" value="P:tRNA wobble uridine modification"/>
    <property type="evidence" value="ECO:0007669"/>
    <property type="project" value="EnsemblFungi"/>
</dbReference>
<comment type="similarity">
    <text evidence="8">Belongs to the Mrp/NBP35 ATP-binding proteins family. NUBP2/CFD1 subfamily.</text>
</comment>
<keyword evidence="9" id="KW-0378">Hydrolase</keyword>
<evidence type="ECO:0000313" key="9">
    <source>
        <dbReference type="EMBL" id="ODV68826.1"/>
    </source>
</evidence>
<comment type="subcellular location">
    <subcellularLocation>
        <location evidence="8">Cytoplasm</location>
    </subcellularLocation>
</comment>
<proteinExistence type="inferred from homology"/>
<dbReference type="GO" id="GO:0046872">
    <property type="term" value="F:metal ion binding"/>
    <property type="evidence" value="ECO:0007669"/>
    <property type="project" value="UniProtKB-KW"/>
</dbReference>
<keyword evidence="2 8" id="KW-0963">Cytoplasm</keyword>
<dbReference type="GeneID" id="30998014"/>
<name>A0A1E4RNL2_9ASCO</name>
<keyword evidence="10" id="KW-1185">Reference proteome</keyword>
<dbReference type="Proteomes" id="UP000095085">
    <property type="component" value="Unassembled WGS sequence"/>
</dbReference>
<dbReference type="SUPFAM" id="SSF52540">
    <property type="entry name" value="P-loop containing nucleoside triphosphate hydrolases"/>
    <property type="match status" value="1"/>
</dbReference>
<organism evidence="9 10">
    <name type="scientific">Hyphopichia burtonii NRRL Y-1933</name>
    <dbReference type="NCBI Taxonomy" id="984485"/>
    <lineage>
        <taxon>Eukaryota</taxon>
        <taxon>Fungi</taxon>
        <taxon>Dikarya</taxon>
        <taxon>Ascomycota</taxon>
        <taxon>Saccharomycotina</taxon>
        <taxon>Pichiomycetes</taxon>
        <taxon>Debaryomycetaceae</taxon>
        <taxon>Hyphopichia</taxon>
    </lineage>
</organism>
<keyword evidence="6 8" id="KW-0408">Iron</keyword>
<dbReference type="GO" id="GO:0005524">
    <property type="term" value="F:ATP binding"/>
    <property type="evidence" value="ECO:0007669"/>
    <property type="project" value="UniProtKB-KW"/>
</dbReference>
<dbReference type="PANTHER" id="PTHR23264:SF19">
    <property type="entry name" value="CYTOSOLIC FE-S CLUSTER ASSEMBLY FACTOR NUBP2"/>
    <property type="match status" value="1"/>
</dbReference>
<dbReference type="EMBL" id="KV454539">
    <property type="protein sequence ID" value="ODV68826.1"/>
    <property type="molecule type" value="Genomic_DNA"/>
</dbReference>
<reference evidence="10" key="1">
    <citation type="submission" date="2016-05" db="EMBL/GenBank/DDBJ databases">
        <title>Comparative genomics of biotechnologically important yeasts.</title>
        <authorList>
            <consortium name="DOE Joint Genome Institute"/>
            <person name="Riley R."/>
            <person name="Haridas S."/>
            <person name="Wolfe K.H."/>
            <person name="Lopes M.R."/>
            <person name="Hittinger C.T."/>
            <person name="Goker M."/>
            <person name="Salamov A."/>
            <person name="Wisecaver J."/>
            <person name="Long T.M."/>
            <person name="Aerts A.L."/>
            <person name="Barry K."/>
            <person name="Choi C."/>
            <person name="Clum A."/>
            <person name="Coughlan A.Y."/>
            <person name="Deshpande S."/>
            <person name="Douglass A.P."/>
            <person name="Hanson S.J."/>
            <person name="Klenk H.-P."/>
            <person name="Labutti K."/>
            <person name="Lapidus A."/>
            <person name="Lindquist E."/>
            <person name="Lipzen A."/>
            <person name="Meier-Kolthoff J.P."/>
            <person name="Ohm R.A."/>
            <person name="Otillar R.P."/>
            <person name="Pangilinan J."/>
            <person name="Peng Y."/>
            <person name="Rokas A."/>
            <person name="Rosa C.A."/>
            <person name="Scheuner C."/>
            <person name="Sibirny A.A."/>
            <person name="Slot J.C."/>
            <person name="Stielow J.B."/>
            <person name="Sun H."/>
            <person name="Kurtzman C.P."/>
            <person name="Blackwell M."/>
            <person name="Grigoriev I.V."/>
            <person name="Jeffries T.W."/>
        </authorList>
    </citation>
    <scope>NUCLEOTIDE SEQUENCE [LARGE SCALE GENOMIC DNA]</scope>
    <source>
        <strain evidence="10">NRRL Y-1933</strain>
    </source>
</reference>
<feature type="binding site" evidence="8">
    <location>
        <position position="227"/>
    </location>
    <ligand>
        <name>[4Fe-4S] cluster</name>
        <dbReference type="ChEBI" id="CHEBI:49883"/>
        <note>ligand shared between dimeric partners</note>
    </ligand>
</feature>
<protein>
    <submittedName>
        <fullName evidence="9">p-loop containing nucleoside triphosphate hydrolase protein</fullName>
    </submittedName>
</protein>
<dbReference type="GO" id="GO:1904564">
    <property type="term" value="C:cytosolic [4Fe-4S] assembly scaffold complex"/>
    <property type="evidence" value="ECO:0007669"/>
    <property type="project" value="EnsemblFungi"/>
</dbReference>
<dbReference type="Gene3D" id="3.40.50.300">
    <property type="entry name" value="P-loop containing nucleotide triphosphate hydrolases"/>
    <property type="match status" value="1"/>
</dbReference>
<evidence type="ECO:0000256" key="7">
    <source>
        <dbReference type="ARBA" id="ARBA00023014"/>
    </source>
</evidence>
<evidence type="ECO:0000256" key="8">
    <source>
        <dbReference type="HAMAP-Rule" id="MF_03039"/>
    </source>
</evidence>
<evidence type="ECO:0000256" key="3">
    <source>
        <dbReference type="ARBA" id="ARBA00022723"/>
    </source>
</evidence>
<dbReference type="GO" id="GO:0005829">
    <property type="term" value="C:cytosol"/>
    <property type="evidence" value="ECO:0007669"/>
    <property type="project" value="EnsemblFungi"/>
</dbReference>
<keyword evidence="7 8" id="KW-0411">Iron-sulfur</keyword>
<keyword evidence="1 8" id="KW-0004">4Fe-4S</keyword>
<dbReference type="HAMAP" id="MF_02040">
    <property type="entry name" value="Mrp_NBP35"/>
    <property type="match status" value="1"/>
</dbReference>
<comment type="function">
    <text evidence="8">Component of the cytosolic iron-sulfur (Fe/S) protein assembly (CIA) machinery. Required for maturation of extramitochondrial Fe-S proteins. The NBP35-CFD1 heterotetramer forms a Fe-S scaffold complex, mediating the de novo assembly of an Fe-S cluster and its transfer to target apoproteins.</text>
</comment>
<evidence type="ECO:0000256" key="6">
    <source>
        <dbReference type="ARBA" id="ARBA00023004"/>
    </source>
</evidence>
<dbReference type="STRING" id="984485.A0A1E4RNL2"/>
<keyword evidence="5 8" id="KW-0067">ATP-binding</keyword>
<accession>A0A1E4RNL2</accession>
<dbReference type="GO" id="GO:0016226">
    <property type="term" value="P:iron-sulfur cluster assembly"/>
    <property type="evidence" value="ECO:0007669"/>
    <property type="project" value="UniProtKB-UniRule"/>
</dbReference>